<reference evidence="1 2" key="1">
    <citation type="journal article" date="2020" name="Antonie Van Leeuwenhoek">
        <title>Rhodopirellula heiligendammensis sp. nov., Rhodopirellula pilleata sp. nov., and Rhodopirellula solitaria sp. nov. isolated from natural or artificial marine surfaces in Northern Germany and California, USA, and emended description of the genus Rhodopirellula.</title>
        <authorList>
            <person name="Kallscheuer N."/>
            <person name="Wiegand S."/>
            <person name="Jogler M."/>
            <person name="Boedeker C."/>
            <person name="Peeters S.H."/>
            <person name="Rast P."/>
            <person name="Heuer A."/>
            <person name="Jetten M.S.M."/>
            <person name="Rohde M."/>
            <person name="Jogler C."/>
        </authorList>
    </citation>
    <scope>NUCLEOTIDE SEQUENCE [LARGE SCALE GENOMIC DNA]</scope>
    <source>
        <strain evidence="1 2">Poly21</strain>
    </source>
</reference>
<dbReference type="AlphaFoldDB" id="A0A5C6BDA7"/>
<evidence type="ECO:0000313" key="1">
    <source>
        <dbReference type="EMBL" id="TWU09950.1"/>
    </source>
</evidence>
<keyword evidence="2" id="KW-1185">Reference proteome</keyword>
<accession>A0A5C6BDA7</accession>
<protein>
    <submittedName>
        <fullName evidence="1">Uncharacterized protein</fullName>
    </submittedName>
</protein>
<dbReference type="Proteomes" id="UP000319908">
    <property type="component" value="Unassembled WGS sequence"/>
</dbReference>
<dbReference type="EMBL" id="SJPU01000005">
    <property type="protein sequence ID" value="TWU09950.1"/>
    <property type="molecule type" value="Genomic_DNA"/>
</dbReference>
<organism evidence="1 2">
    <name type="scientific">Allorhodopirellula heiligendammensis</name>
    <dbReference type="NCBI Taxonomy" id="2714739"/>
    <lineage>
        <taxon>Bacteria</taxon>
        <taxon>Pseudomonadati</taxon>
        <taxon>Planctomycetota</taxon>
        <taxon>Planctomycetia</taxon>
        <taxon>Pirellulales</taxon>
        <taxon>Pirellulaceae</taxon>
        <taxon>Allorhodopirellula</taxon>
    </lineage>
</organism>
<gene>
    <name evidence="1" type="ORF">Poly21_52790</name>
</gene>
<evidence type="ECO:0000313" key="2">
    <source>
        <dbReference type="Proteomes" id="UP000319908"/>
    </source>
</evidence>
<sequence>MVCQAVTNEQFDQWEDEEPPVPCYYQAYPRQRWKLAWGNHKDRPPSASIQSRQNWAVRECGILSMNHRYAQPTHEAVVKFSEVRTNPEFRDFHEKLRRQAGYFAKTGAVELAVYFVRRNEEQLLADAF</sequence>
<name>A0A5C6BDA7_9BACT</name>
<proteinExistence type="predicted"/>
<comment type="caution">
    <text evidence="1">The sequence shown here is derived from an EMBL/GenBank/DDBJ whole genome shotgun (WGS) entry which is preliminary data.</text>
</comment>